<proteinExistence type="predicted"/>
<gene>
    <name evidence="2" type="ORF">EV190_102282</name>
</gene>
<dbReference type="InterPro" id="IPR019283">
    <property type="entry name" value="DUF2330"/>
</dbReference>
<comment type="caution">
    <text evidence="2">The sequence shown here is derived from an EMBL/GenBank/DDBJ whole genome shotgun (WGS) entry which is preliminary data.</text>
</comment>
<feature type="transmembrane region" description="Helical" evidence="1">
    <location>
        <begin position="343"/>
        <end position="364"/>
    </location>
</feature>
<evidence type="ECO:0000256" key="1">
    <source>
        <dbReference type="SAM" id="Phobius"/>
    </source>
</evidence>
<name>A0A4R6V6D3_9ACTN</name>
<dbReference type="Proteomes" id="UP000295281">
    <property type="component" value="Unassembled WGS sequence"/>
</dbReference>
<keyword evidence="1" id="KW-0472">Membrane</keyword>
<reference evidence="2 3" key="1">
    <citation type="submission" date="2019-03" db="EMBL/GenBank/DDBJ databases">
        <title>Genomic Encyclopedia of Type Strains, Phase IV (KMG-IV): sequencing the most valuable type-strain genomes for metagenomic binning, comparative biology and taxonomic classification.</title>
        <authorList>
            <person name="Goeker M."/>
        </authorList>
    </citation>
    <scope>NUCLEOTIDE SEQUENCE [LARGE SCALE GENOMIC DNA]</scope>
    <source>
        <strain evidence="2 3">DSM 46770</strain>
    </source>
</reference>
<keyword evidence="1" id="KW-1133">Transmembrane helix</keyword>
<organism evidence="2 3">
    <name type="scientific">Actinorugispora endophytica</name>
    <dbReference type="NCBI Taxonomy" id="1605990"/>
    <lineage>
        <taxon>Bacteria</taxon>
        <taxon>Bacillati</taxon>
        <taxon>Actinomycetota</taxon>
        <taxon>Actinomycetes</taxon>
        <taxon>Streptosporangiales</taxon>
        <taxon>Nocardiopsidaceae</taxon>
        <taxon>Actinorugispora</taxon>
    </lineage>
</organism>
<protein>
    <recommendedName>
        <fullName evidence="4">DUF2330 domain-containing protein</fullName>
    </recommendedName>
</protein>
<dbReference type="AlphaFoldDB" id="A0A4R6V6D3"/>
<keyword evidence="3" id="KW-1185">Reference proteome</keyword>
<keyword evidence="1" id="KW-0812">Transmembrane</keyword>
<dbReference type="EMBL" id="SNYN01000002">
    <property type="protein sequence ID" value="TDQ54448.1"/>
    <property type="molecule type" value="Genomic_DNA"/>
</dbReference>
<accession>A0A4R6V6D3</accession>
<sequence length="370" mass="38894">MSVRFGSVRFGKRGAPMRVVGAVRRAAAVAAASVLVVAGGWAAPSWACACGAMVGAGDVDVYGESTIVRFGEGTQTVVLRLDVDSAESDAALLLPTPAPAEVDLGDAAMFDELKEVSEPRIEYVDQWWPPMSASDGAGSVGDAPGSGVEVLDSTRLGPFEVATLAADDAAALRDWLDGHGFALEGDLEAALEPYVTEGWYYVAVRLAAGDEEALSGTLDPVRVSFAAEEMVYPMRLTALSEHGQYARLYLLAEHRVDRADDVDVPGEVRYAGRLEAADVESGGLRALVGEDGAYLTTMDHDIWDPSRVTGDFAFAPAASDEPHQEVVRVERTVRIMGFAAGPFLVLVGAVVLLAGAGAAVVLVLRARRSG</sequence>
<evidence type="ECO:0008006" key="4">
    <source>
        <dbReference type="Google" id="ProtNLM"/>
    </source>
</evidence>
<evidence type="ECO:0000313" key="3">
    <source>
        <dbReference type="Proteomes" id="UP000295281"/>
    </source>
</evidence>
<evidence type="ECO:0000313" key="2">
    <source>
        <dbReference type="EMBL" id="TDQ54448.1"/>
    </source>
</evidence>
<dbReference type="Pfam" id="PF10092">
    <property type="entry name" value="DUF2330"/>
    <property type="match status" value="1"/>
</dbReference>